<accession>A0A372JFD1</accession>
<dbReference type="Proteomes" id="UP000261811">
    <property type="component" value="Unassembled WGS sequence"/>
</dbReference>
<name>A0A372JFD1_9ACTN</name>
<comment type="caution">
    <text evidence="2">The sequence shown here is derived from an EMBL/GenBank/DDBJ whole genome shotgun (WGS) entry which is preliminary data.</text>
</comment>
<feature type="compositionally biased region" description="Pro residues" evidence="1">
    <location>
        <begin position="30"/>
        <end position="44"/>
    </location>
</feature>
<evidence type="ECO:0000313" key="3">
    <source>
        <dbReference type="Proteomes" id="UP000261811"/>
    </source>
</evidence>
<sequence length="68" mass="6986">LREVLGGMLADGARVTGFRDRRAYVVDRTPAPPPAPHSSPPPRPAGAVGAAAEPASAEGADPSDRSRR</sequence>
<reference evidence="2 3" key="1">
    <citation type="submission" date="2018-08" db="EMBL/GenBank/DDBJ databases">
        <title>Actinomadura jelena sp. nov., a novel Actinomycete isolated from soil in Chad.</title>
        <authorList>
            <person name="Shi L."/>
        </authorList>
    </citation>
    <scope>NUCLEOTIDE SEQUENCE [LARGE SCALE GENOMIC DNA]</scope>
    <source>
        <strain evidence="2 3">NEAU-G17</strain>
    </source>
</reference>
<organism evidence="2 3">
    <name type="scientific">Actinomadura logoneensis</name>
    <dbReference type="NCBI Taxonomy" id="2293572"/>
    <lineage>
        <taxon>Bacteria</taxon>
        <taxon>Bacillati</taxon>
        <taxon>Actinomycetota</taxon>
        <taxon>Actinomycetes</taxon>
        <taxon>Streptosporangiales</taxon>
        <taxon>Thermomonosporaceae</taxon>
        <taxon>Actinomadura</taxon>
    </lineage>
</organism>
<proteinExistence type="predicted"/>
<feature type="region of interest" description="Disordered" evidence="1">
    <location>
        <begin position="20"/>
        <end position="68"/>
    </location>
</feature>
<dbReference type="AlphaFoldDB" id="A0A372JFD1"/>
<gene>
    <name evidence="2" type="ORF">DZF91_26215</name>
</gene>
<feature type="compositionally biased region" description="Low complexity" evidence="1">
    <location>
        <begin position="45"/>
        <end position="60"/>
    </location>
</feature>
<evidence type="ECO:0000313" key="2">
    <source>
        <dbReference type="EMBL" id="RFU38712.1"/>
    </source>
</evidence>
<feature type="non-terminal residue" evidence="2">
    <location>
        <position position="1"/>
    </location>
</feature>
<evidence type="ECO:0000256" key="1">
    <source>
        <dbReference type="SAM" id="MobiDB-lite"/>
    </source>
</evidence>
<dbReference type="EMBL" id="QURH01000722">
    <property type="protein sequence ID" value="RFU38712.1"/>
    <property type="molecule type" value="Genomic_DNA"/>
</dbReference>
<keyword evidence="3" id="KW-1185">Reference proteome</keyword>
<protein>
    <submittedName>
        <fullName evidence="2">Uncharacterized protein</fullName>
    </submittedName>
</protein>